<name>A0AAV3Z387_9GAST</name>
<reference evidence="1 2" key="1">
    <citation type="journal article" date="2021" name="Elife">
        <title>Chloroplast acquisition without the gene transfer in kleptoplastic sea slugs, Plakobranchus ocellatus.</title>
        <authorList>
            <person name="Maeda T."/>
            <person name="Takahashi S."/>
            <person name="Yoshida T."/>
            <person name="Shimamura S."/>
            <person name="Takaki Y."/>
            <person name="Nagai Y."/>
            <person name="Toyoda A."/>
            <person name="Suzuki Y."/>
            <person name="Arimoto A."/>
            <person name="Ishii H."/>
            <person name="Satoh N."/>
            <person name="Nishiyama T."/>
            <person name="Hasebe M."/>
            <person name="Maruyama T."/>
            <person name="Minagawa J."/>
            <person name="Obokata J."/>
            <person name="Shigenobu S."/>
        </authorList>
    </citation>
    <scope>NUCLEOTIDE SEQUENCE [LARGE SCALE GENOMIC DNA]</scope>
</reference>
<gene>
    <name evidence="1" type="ORF">PoB_001499900</name>
</gene>
<evidence type="ECO:0000313" key="1">
    <source>
        <dbReference type="EMBL" id="GFN88493.1"/>
    </source>
</evidence>
<dbReference type="Proteomes" id="UP000735302">
    <property type="component" value="Unassembled WGS sequence"/>
</dbReference>
<accession>A0AAV3Z387</accession>
<protein>
    <submittedName>
        <fullName evidence="1">Uncharacterized protein</fullName>
    </submittedName>
</protein>
<proteinExistence type="predicted"/>
<dbReference type="EMBL" id="BLXT01001848">
    <property type="protein sequence ID" value="GFN88493.1"/>
    <property type="molecule type" value="Genomic_DNA"/>
</dbReference>
<keyword evidence="2" id="KW-1185">Reference proteome</keyword>
<dbReference type="AlphaFoldDB" id="A0AAV3Z387"/>
<evidence type="ECO:0000313" key="2">
    <source>
        <dbReference type="Proteomes" id="UP000735302"/>
    </source>
</evidence>
<sequence>MCGLLNSLHSGDQPNSHVCYRFVTPIFAIAIGLALTAAHPEQDVRTDIKSQPAKEDTFISVGRSSSTSCCNRNSNMSGLCARLFHHCYWDWP</sequence>
<comment type="caution">
    <text evidence="1">The sequence shown here is derived from an EMBL/GenBank/DDBJ whole genome shotgun (WGS) entry which is preliminary data.</text>
</comment>
<organism evidence="1 2">
    <name type="scientific">Plakobranchus ocellatus</name>
    <dbReference type="NCBI Taxonomy" id="259542"/>
    <lineage>
        <taxon>Eukaryota</taxon>
        <taxon>Metazoa</taxon>
        <taxon>Spiralia</taxon>
        <taxon>Lophotrochozoa</taxon>
        <taxon>Mollusca</taxon>
        <taxon>Gastropoda</taxon>
        <taxon>Heterobranchia</taxon>
        <taxon>Euthyneura</taxon>
        <taxon>Panpulmonata</taxon>
        <taxon>Sacoglossa</taxon>
        <taxon>Placobranchoidea</taxon>
        <taxon>Plakobranchidae</taxon>
        <taxon>Plakobranchus</taxon>
    </lineage>
</organism>